<name>A0AAV4LGU9_9BACL</name>
<evidence type="ECO:0000256" key="1">
    <source>
        <dbReference type="SAM" id="MobiDB-lite"/>
    </source>
</evidence>
<evidence type="ECO:0000313" key="3">
    <source>
        <dbReference type="EMBL" id="GIM46946.1"/>
    </source>
</evidence>
<dbReference type="InterPro" id="IPR024185">
    <property type="entry name" value="FTHF_cligase-like_sf"/>
</dbReference>
<dbReference type="RefSeq" id="WP_282199980.1">
    <property type="nucleotide sequence ID" value="NZ_BOQE01000001.1"/>
</dbReference>
<comment type="caution">
    <text evidence="3">The sequence shown here is derived from an EMBL/GenBank/DDBJ whole genome shotgun (WGS) entry which is preliminary data.</text>
</comment>
<reference evidence="3" key="1">
    <citation type="journal article" date="2023" name="Int. J. Syst. Evol. Microbiol.">
        <title>Collibacillus ludicampi gen. nov., sp. nov., a new soil bacterium of the family Alicyclobacillaceae.</title>
        <authorList>
            <person name="Jojima T."/>
            <person name="Ioku Y."/>
            <person name="Fukuta Y."/>
            <person name="Shirasaka N."/>
            <person name="Matsumura Y."/>
            <person name="Mori M."/>
        </authorList>
    </citation>
    <scope>NUCLEOTIDE SEQUENCE</scope>
    <source>
        <strain evidence="3">TP075</strain>
    </source>
</reference>
<sequence length="226" mass="25159">MQKSQEAAFIERISRKLGRPFPKEKPEQPVRGVPSEWMPDTFDTEQACAAFIANWTALTGKAVLLTPDELSQQLQEVIGHHQAQQVIRWDDDFLEEMNIDETVRRTGAEIRSWKEGDRRELLAYAERCQVGITSADFAIGETGTLALFAGRGKGRSVSLLPPVHIAVFPIERLVPRMTYVLTYAAKHGMSSSLNFITGPSRTGDIEGDLSIGVHGPAYVYAFIVKK</sequence>
<dbReference type="Pfam" id="PF02589">
    <property type="entry name" value="LUD_dom"/>
    <property type="match status" value="1"/>
</dbReference>
<organism evidence="3 4">
    <name type="scientific">Collibacillus ludicampi</name>
    <dbReference type="NCBI Taxonomy" id="2771369"/>
    <lineage>
        <taxon>Bacteria</taxon>
        <taxon>Bacillati</taxon>
        <taxon>Bacillota</taxon>
        <taxon>Bacilli</taxon>
        <taxon>Bacillales</taxon>
        <taxon>Alicyclobacillaceae</taxon>
        <taxon>Collibacillus</taxon>
    </lineage>
</organism>
<dbReference type="PANTHER" id="PTHR43682:SF1">
    <property type="entry name" value="LACTATE UTILIZATION PROTEIN C"/>
    <property type="match status" value="1"/>
</dbReference>
<dbReference type="InterPro" id="IPR003741">
    <property type="entry name" value="LUD_dom"/>
</dbReference>
<dbReference type="InterPro" id="IPR037171">
    <property type="entry name" value="NagB/RpiA_transferase-like"/>
</dbReference>
<feature type="domain" description="LUD" evidence="2">
    <location>
        <begin position="50"/>
        <end position="224"/>
    </location>
</feature>
<accession>A0AAV4LGU9</accession>
<protein>
    <submittedName>
        <fullName evidence="3">Lactate utilization protein C</fullName>
    </submittedName>
</protein>
<dbReference type="PANTHER" id="PTHR43682">
    <property type="entry name" value="LACTATE UTILIZATION PROTEIN C"/>
    <property type="match status" value="1"/>
</dbReference>
<dbReference type="SUPFAM" id="SSF100950">
    <property type="entry name" value="NagB/RpiA/CoA transferase-like"/>
    <property type="match status" value="1"/>
</dbReference>
<dbReference type="Gene3D" id="3.40.50.10420">
    <property type="entry name" value="NagB/RpiA/CoA transferase-like"/>
    <property type="match status" value="1"/>
</dbReference>
<evidence type="ECO:0000259" key="2">
    <source>
        <dbReference type="Pfam" id="PF02589"/>
    </source>
</evidence>
<proteinExistence type="predicted"/>
<dbReference type="Proteomes" id="UP001057291">
    <property type="component" value="Unassembled WGS sequence"/>
</dbReference>
<dbReference type="AlphaFoldDB" id="A0AAV4LGU9"/>
<feature type="region of interest" description="Disordered" evidence="1">
    <location>
        <begin position="1"/>
        <end position="36"/>
    </location>
</feature>
<dbReference type="EMBL" id="BOQE01000001">
    <property type="protein sequence ID" value="GIM46946.1"/>
    <property type="molecule type" value="Genomic_DNA"/>
</dbReference>
<evidence type="ECO:0000313" key="4">
    <source>
        <dbReference type="Proteomes" id="UP001057291"/>
    </source>
</evidence>
<gene>
    <name evidence="3" type="primary">lutC</name>
    <name evidence="3" type="ORF">DNHGIG_24950</name>
</gene>
<keyword evidence="4" id="KW-1185">Reference proteome</keyword>